<feature type="signal peptide" evidence="1">
    <location>
        <begin position="1"/>
        <end position="21"/>
    </location>
</feature>
<comment type="caution">
    <text evidence="2">The sequence shown here is derived from an EMBL/GenBank/DDBJ whole genome shotgun (WGS) entry which is preliminary data.</text>
</comment>
<reference evidence="2 3" key="1">
    <citation type="submission" date="2019-07" db="EMBL/GenBank/DDBJ databases">
        <title>Lentzea xizangensis sp. nov., isolated from Qinghai-Tibetan Plateau Soils.</title>
        <authorList>
            <person name="Huang J."/>
        </authorList>
    </citation>
    <scope>NUCLEOTIDE SEQUENCE [LARGE SCALE GENOMIC DNA]</scope>
    <source>
        <strain evidence="2 3">FXJ1.1311</strain>
    </source>
</reference>
<dbReference type="OrthoDB" id="3215293at2"/>
<dbReference type="Proteomes" id="UP000316639">
    <property type="component" value="Unassembled WGS sequence"/>
</dbReference>
<dbReference type="AlphaFoldDB" id="A0A563EWK2"/>
<proteinExistence type="predicted"/>
<evidence type="ECO:0000313" key="3">
    <source>
        <dbReference type="Proteomes" id="UP000316639"/>
    </source>
</evidence>
<evidence type="ECO:0000256" key="1">
    <source>
        <dbReference type="SAM" id="SignalP"/>
    </source>
</evidence>
<protein>
    <submittedName>
        <fullName evidence="2">Uncharacterized protein</fullName>
    </submittedName>
</protein>
<evidence type="ECO:0000313" key="2">
    <source>
        <dbReference type="EMBL" id="TWP51952.1"/>
    </source>
</evidence>
<dbReference type="PROSITE" id="PS51257">
    <property type="entry name" value="PROKAR_LIPOPROTEIN"/>
    <property type="match status" value="1"/>
</dbReference>
<keyword evidence="1" id="KW-0732">Signal</keyword>
<feature type="chain" id="PRO_5038625826" evidence="1">
    <location>
        <begin position="22"/>
        <end position="104"/>
    </location>
</feature>
<keyword evidence="3" id="KW-1185">Reference proteome</keyword>
<accession>A0A563EWK2</accession>
<organism evidence="2 3">
    <name type="scientific">Lentzea tibetensis</name>
    <dbReference type="NCBI Taxonomy" id="2591470"/>
    <lineage>
        <taxon>Bacteria</taxon>
        <taxon>Bacillati</taxon>
        <taxon>Actinomycetota</taxon>
        <taxon>Actinomycetes</taxon>
        <taxon>Pseudonocardiales</taxon>
        <taxon>Pseudonocardiaceae</taxon>
        <taxon>Lentzea</taxon>
    </lineage>
</organism>
<gene>
    <name evidence="2" type="ORF">FKR81_14040</name>
</gene>
<dbReference type="EMBL" id="VOBR01000007">
    <property type="protein sequence ID" value="TWP51952.1"/>
    <property type="molecule type" value="Genomic_DNA"/>
</dbReference>
<name>A0A563EWK2_9PSEU</name>
<sequence>MRFLLVACALVVAACSGPVSTERPSPSLRPSPSVREDLPALTQRVLADMDHWKQRGVQITSAGPDYVRDVVVVRTPDPAKATDLPAHYDGRVVVEEGGPVVPAT</sequence>
<dbReference type="RefSeq" id="WP_146351885.1">
    <property type="nucleotide sequence ID" value="NZ_VOBR01000007.1"/>
</dbReference>